<evidence type="ECO:0000259" key="2">
    <source>
        <dbReference type="Pfam" id="PF00149"/>
    </source>
</evidence>
<dbReference type="SUPFAM" id="SSF56300">
    <property type="entry name" value="Metallo-dependent phosphatases"/>
    <property type="match status" value="1"/>
</dbReference>
<dbReference type="GO" id="GO:0016787">
    <property type="term" value="F:hydrolase activity"/>
    <property type="evidence" value="ECO:0007669"/>
    <property type="project" value="UniProtKB-KW"/>
</dbReference>
<dbReference type="Gene3D" id="3.60.21.10">
    <property type="match status" value="1"/>
</dbReference>
<reference evidence="3 4" key="1">
    <citation type="journal article" date="2019" name="Appl. Microbiol. Biotechnol.">
        <title>Uncovering carbohydrate metabolism through a genotype-phenotype association study of 56 lactic acid bacteria genomes.</title>
        <authorList>
            <person name="Buron-Moles G."/>
            <person name="Chailyan A."/>
            <person name="Dolejs I."/>
            <person name="Forster J."/>
            <person name="Miks M.H."/>
        </authorList>
    </citation>
    <scope>NUCLEOTIDE SEQUENCE [LARGE SCALE GENOMIC DNA]</scope>
    <source>
        <strain evidence="3 4">ATCC 49373</strain>
    </source>
</reference>
<dbReference type="PANTHER" id="PTHR30337:SF7">
    <property type="entry name" value="PHOSPHOESTERASE"/>
    <property type="match status" value="1"/>
</dbReference>
<dbReference type="AlphaFoldDB" id="A0A4V3A3R0"/>
<dbReference type="InterPro" id="IPR041796">
    <property type="entry name" value="Mre11_N"/>
</dbReference>
<dbReference type="InterPro" id="IPR029052">
    <property type="entry name" value="Metallo-depent_PP-like"/>
</dbReference>
<gene>
    <name evidence="3" type="ORF">C5L31_000658</name>
</gene>
<dbReference type="PANTHER" id="PTHR30337">
    <property type="entry name" value="COMPONENT OF ATP-DEPENDENT DSDNA EXONUCLEASE"/>
    <property type="match status" value="1"/>
</dbReference>
<dbReference type="InterPro" id="IPR004843">
    <property type="entry name" value="Calcineurin-like_PHP"/>
</dbReference>
<dbReference type="RefSeq" id="WP_010619986.1">
    <property type="nucleotide sequence ID" value="NZ_CP042371.1"/>
</dbReference>
<evidence type="ECO:0000256" key="1">
    <source>
        <dbReference type="ARBA" id="ARBA00022801"/>
    </source>
</evidence>
<accession>A0A4V3A3R0</accession>
<keyword evidence="1" id="KW-0378">Hydrolase</keyword>
<comment type="caution">
    <text evidence="3">The sequence shown here is derived from an EMBL/GenBank/DDBJ whole genome shotgun (WGS) entry which is preliminary data.</text>
</comment>
<name>A0A4V3A3R0_9LACO</name>
<dbReference type="EMBL" id="PUFO01000063">
    <property type="protein sequence ID" value="TDG75882.1"/>
    <property type="molecule type" value="Genomic_DNA"/>
</dbReference>
<dbReference type="STRING" id="1122149.FD44_GL000703"/>
<sequence length="403" mass="45680">MKFIHAADLHLDSPFLGLKTAPASIWKLIYSSSERATINLIDRAISEQVDFILLVGDLFDRETQNIQAQLFLRNQLERLDEVDIPVFISWGNHDYSSESRPEIDWPSNVTVFDSQVSSHKIQLKSGEQVAISGFSYRTRWLNEDLISNFVPDKNAEFNIAMLHGGEKTGEIRNNHYAPFTVGELTAAGFDYWALGHIHQFQKLASSVPIYYSGTIQGRNHNEDGTKGALLVNLTHTETKVNFIETDVITWQKISISVDEKSSIAEILELMADKIKENISDKLALISVEIENQVGNTEETAIQNGTLLERLQDMFSRQTSYWPYEIKEVIQPNERVFSEVDNKFWQASEAQLFTDDVITETAGTLFSNAFIANHFHDQKVQSELKQAVLRNIKQKAGHKGGQSE</sequence>
<dbReference type="PIRSF" id="PIRSF033091">
    <property type="entry name" value="Pesterase_YhaO"/>
    <property type="match status" value="1"/>
</dbReference>
<dbReference type="InterPro" id="IPR050535">
    <property type="entry name" value="DNA_Repair-Maintenance_Comp"/>
</dbReference>
<proteinExistence type="predicted"/>
<organism evidence="3 4">
    <name type="scientific">Secundilactobacillus malefermentans</name>
    <dbReference type="NCBI Taxonomy" id="176292"/>
    <lineage>
        <taxon>Bacteria</taxon>
        <taxon>Bacillati</taxon>
        <taxon>Bacillota</taxon>
        <taxon>Bacilli</taxon>
        <taxon>Lactobacillales</taxon>
        <taxon>Lactobacillaceae</taxon>
        <taxon>Secundilactobacillus</taxon>
    </lineage>
</organism>
<keyword evidence="4" id="KW-1185">Reference proteome</keyword>
<dbReference type="CDD" id="cd00840">
    <property type="entry name" value="MPP_Mre11_N"/>
    <property type="match status" value="1"/>
</dbReference>
<evidence type="ECO:0000313" key="4">
    <source>
        <dbReference type="Proteomes" id="UP000294854"/>
    </source>
</evidence>
<dbReference type="InterPro" id="IPR014576">
    <property type="entry name" value="Pesterase_YhaO"/>
</dbReference>
<dbReference type="Proteomes" id="UP000294854">
    <property type="component" value="Unassembled WGS sequence"/>
</dbReference>
<protein>
    <recommendedName>
        <fullName evidence="2">Calcineurin-like phosphoesterase domain-containing protein</fullName>
    </recommendedName>
</protein>
<dbReference type="Pfam" id="PF00149">
    <property type="entry name" value="Metallophos"/>
    <property type="match status" value="1"/>
</dbReference>
<feature type="domain" description="Calcineurin-like phosphoesterase" evidence="2">
    <location>
        <begin position="1"/>
        <end position="199"/>
    </location>
</feature>
<evidence type="ECO:0000313" key="3">
    <source>
        <dbReference type="EMBL" id="TDG75882.1"/>
    </source>
</evidence>